<name>A0AAX6F7T6_IRIPA</name>
<reference evidence="3" key="1">
    <citation type="journal article" date="2023" name="GigaByte">
        <title>Genome assembly of the bearded iris, Iris pallida Lam.</title>
        <authorList>
            <person name="Bruccoleri R.E."/>
            <person name="Oakeley E.J."/>
            <person name="Faust A.M.E."/>
            <person name="Altorfer M."/>
            <person name="Dessus-Babus S."/>
            <person name="Burckhardt D."/>
            <person name="Oertli M."/>
            <person name="Naumann U."/>
            <person name="Petersen F."/>
            <person name="Wong J."/>
        </authorList>
    </citation>
    <scope>NUCLEOTIDE SEQUENCE</scope>
    <source>
        <strain evidence="3">GSM-AAB239-AS_SAM_17_03QT</strain>
    </source>
</reference>
<gene>
    <name evidence="3" type="ORF">M6B38_149080</name>
    <name evidence="2" type="ORF">M6B38_194610</name>
    <name evidence="5" type="ORF">M6B38_319635</name>
    <name evidence="4" type="ORF">M6B38_348980</name>
</gene>
<evidence type="ECO:0000313" key="5">
    <source>
        <dbReference type="EMBL" id="KAJ6838860.1"/>
    </source>
</evidence>
<feature type="region of interest" description="Disordered" evidence="1">
    <location>
        <begin position="1"/>
        <end position="20"/>
    </location>
</feature>
<evidence type="ECO:0000256" key="1">
    <source>
        <dbReference type="SAM" id="MobiDB-lite"/>
    </source>
</evidence>
<feature type="compositionally biased region" description="Polar residues" evidence="1">
    <location>
        <begin position="1"/>
        <end position="11"/>
    </location>
</feature>
<proteinExistence type="predicted"/>
<protein>
    <submittedName>
        <fullName evidence="3">Uncharacterized protein</fullName>
    </submittedName>
</protein>
<sequence length="20" mass="2100">MPMVSNSSSVTFLPRSTGDS</sequence>
<evidence type="ECO:0000313" key="4">
    <source>
        <dbReference type="EMBL" id="KAJ6831447.1"/>
    </source>
</evidence>
<dbReference type="EMBL" id="JANAVB010016797">
    <property type="protein sequence ID" value="KAJ6831447.1"/>
    <property type="molecule type" value="Genomic_DNA"/>
</dbReference>
<reference evidence="3" key="2">
    <citation type="submission" date="2023-04" db="EMBL/GenBank/DDBJ databases">
        <authorList>
            <person name="Bruccoleri R.E."/>
            <person name="Oakeley E.J."/>
            <person name="Faust A.-M."/>
            <person name="Dessus-Babus S."/>
            <person name="Altorfer M."/>
            <person name="Burckhardt D."/>
            <person name="Oertli M."/>
            <person name="Naumann U."/>
            <person name="Petersen F."/>
            <person name="Wong J."/>
        </authorList>
    </citation>
    <scope>NUCLEOTIDE SEQUENCE</scope>
    <source>
        <strain evidence="3">GSM-AAB239-AS_SAM_17_03QT</strain>
        <tissue evidence="3">Leaf</tissue>
    </source>
</reference>
<comment type="caution">
    <text evidence="3">The sequence shown here is derived from an EMBL/GenBank/DDBJ whole genome shotgun (WGS) entry which is preliminary data.</text>
</comment>
<dbReference type="EMBL" id="JANAVB010037417">
    <property type="protein sequence ID" value="KAJ6802303.1"/>
    <property type="molecule type" value="Genomic_DNA"/>
</dbReference>
<dbReference type="AlphaFoldDB" id="A0AAX6F7T6"/>
<evidence type="ECO:0000313" key="2">
    <source>
        <dbReference type="EMBL" id="KAJ6802303.1"/>
    </source>
</evidence>
<keyword evidence="6" id="KW-1185">Reference proteome</keyword>
<accession>A0AAX6F7T6</accession>
<organism evidence="3 6">
    <name type="scientific">Iris pallida</name>
    <name type="common">Sweet iris</name>
    <dbReference type="NCBI Taxonomy" id="29817"/>
    <lineage>
        <taxon>Eukaryota</taxon>
        <taxon>Viridiplantae</taxon>
        <taxon>Streptophyta</taxon>
        <taxon>Embryophyta</taxon>
        <taxon>Tracheophyta</taxon>
        <taxon>Spermatophyta</taxon>
        <taxon>Magnoliopsida</taxon>
        <taxon>Liliopsida</taxon>
        <taxon>Asparagales</taxon>
        <taxon>Iridaceae</taxon>
        <taxon>Iridoideae</taxon>
        <taxon>Irideae</taxon>
        <taxon>Iris</taxon>
    </lineage>
</organism>
<dbReference type="EMBL" id="JANAVB010031132">
    <property type="protein sequence ID" value="KAJ6812406.1"/>
    <property type="molecule type" value="Genomic_DNA"/>
</dbReference>
<evidence type="ECO:0000313" key="6">
    <source>
        <dbReference type="Proteomes" id="UP001140949"/>
    </source>
</evidence>
<evidence type="ECO:0000313" key="3">
    <source>
        <dbReference type="EMBL" id="KAJ6812406.1"/>
    </source>
</evidence>
<dbReference type="EMBL" id="JANAVB010010546">
    <property type="protein sequence ID" value="KAJ6838860.1"/>
    <property type="molecule type" value="Genomic_DNA"/>
</dbReference>
<dbReference type="Proteomes" id="UP001140949">
    <property type="component" value="Unassembled WGS sequence"/>
</dbReference>